<evidence type="ECO:0000313" key="2">
    <source>
        <dbReference type="Proteomes" id="UP000309038"/>
    </source>
</evidence>
<reference evidence="1 2" key="1">
    <citation type="submission" date="2019-02" db="EMBL/GenBank/DDBJ databases">
        <title>Genome sequencing of the rare red list fungi Phlebia centrifuga.</title>
        <authorList>
            <person name="Buettner E."/>
            <person name="Kellner H."/>
        </authorList>
    </citation>
    <scope>NUCLEOTIDE SEQUENCE [LARGE SCALE GENOMIC DNA]</scope>
    <source>
        <strain evidence="1 2">DSM 108282</strain>
    </source>
</reference>
<organism evidence="1 2">
    <name type="scientific">Hermanssonia centrifuga</name>
    <dbReference type="NCBI Taxonomy" id="98765"/>
    <lineage>
        <taxon>Eukaryota</taxon>
        <taxon>Fungi</taxon>
        <taxon>Dikarya</taxon>
        <taxon>Basidiomycota</taxon>
        <taxon>Agaricomycotina</taxon>
        <taxon>Agaricomycetes</taxon>
        <taxon>Polyporales</taxon>
        <taxon>Meruliaceae</taxon>
        <taxon>Hermanssonia</taxon>
    </lineage>
</organism>
<dbReference type="Proteomes" id="UP000309038">
    <property type="component" value="Unassembled WGS sequence"/>
</dbReference>
<comment type="caution">
    <text evidence="1">The sequence shown here is derived from an EMBL/GenBank/DDBJ whole genome shotgun (WGS) entry which is preliminary data.</text>
</comment>
<evidence type="ECO:0000313" key="1">
    <source>
        <dbReference type="EMBL" id="THG93713.1"/>
    </source>
</evidence>
<sequence>MWVAIRMSDYLGLCDSNRKARMEYQQVYNAVRRPLRRKVSKKKQEMQIEEGTQRLTRESSGYTNSIIVKDIKVDPDWMSLQQMMEKQVYNELLHMATTVSWTMWYDPSKPVSKFWGISYKDLADKIQPRLDLEVQRSQPTGTSAAIMIERSGRDF</sequence>
<proteinExistence type="predicted"/>
<accession>A0A4S4K799</accession>
<gene>
    <name evidence="1" type="ORF">EW026_g7594</name>
</gene>
<dbReference type="AlphaFoldDB" id="A0A4S4K799"/>
<name>A0A4S4K799_9APHY</name>
<protein>
    <submittedName>
        <fullName evidence="1">Uncharacterized protein</fullName>
    </submittedName>
</protein>
<keyword evidence="2" id="KW-1185">Reference proteome</keyword>
<dbReference type="EMBL" id="SGPJ01000589">
    <property type="protein sequence ID" value="THG93713.1"/>
    <property type="molecule type" value="Genomic_DNA"/>
</dbReference>